<dbReference type="OrthoDB" id="20229at2759"/>
<organism evidence="3 4">
    <name type="scientific">Polysphondylium violaceum</name>
    <dbReference type="NCBI Taxonomy" id="133409"/>
    <lineage>
        <taxon>Eukaryota</taxon>
        <taxon>Amoebozoa</taxon>
        <taxon>Evosea</taxon>
        <taxon>Eumycetozoa</taxon>
        <taxon>Dictyostelia</taxon>
        <taxon>Dictyosteliales</taxon>
        <taxon>Dictyosteliaceae</taxon>
        <taxon>Polysphondylium</taxon>
    </lineage>
</organism>
<evidence type="ECO:0000259" key="2">
    <source>
        <dbReference type="Pfam" id="PF00085"/>
    </source>
</evidence>
<dbReference type="Gene3D" id="3.40.30.10">
    <property type="entry name" value="Glutaredoxin"/>
    <property type="match status" value="1"/>
</dbReference>
<dbReference type="InterPro" id="IPR039101">
    <property type="entry name" value="TMX2"/>
</dbReference>
<feature type="transmembrane region" description="Helical" evidence="1">
    <location>
        <begin position="90"/>
        <end position="111"/>
    </location>
</feature>
<protein>
    <recommendedName>
        <fullName evidence="2">Thioredoxin domain-containing protein</fullName>
    </recommendedName>
</protein>
<feature type="transmembrane region" description="Helical" evidence="1">
    <location>
        <begin position="68"/>
        <end position="83"/>
    </location>
</feature>
<dbReference type="SUPFAM" id="SSF52833">
    <property type="entry name" value="Thioredoxin-like"/>
    <property type="match status" value="1"/>
</dbReference>
<sequence>MNTVAINDSGGSVSGNRSKKDEELSVEVGVRRVFKHLKQRYYILNSFIILGYPLFRYCGVLVKPKNEGMILYISFFMILLKILKKRNLDMVLTGILFNLKLCIGILIYYSTTDSIYQGSMKKCFTYLSIYALTNAIAFVLCPQPRPKNSNHVQYFNQITYKDALHHSMNSKDVKDKFWLMELFTTWSPQCVYLASTFSDLSIKYHRAVNFGKVDISRWKSIAYDHNIDDSVNSKQIPTIILFENGKEIMRLPHRKDEYQKAYDKSKPDDRSFVPSNLTSSEIISYFNLDQLKTNYKKSIKESRNNKKNK</sequence>
<dbReference type="Proteomes" id="UP000695562">
    <property type="component" value="Unassembled WGS sequence"/>
</dbReference>
<dbReference type="AlphaFoldDB" id="A0A8J4Q316"/>
<evidence type="ECO:0000313" key="4">
    <source>
        <dbReference type="Proteomes" id="UP000695562"/>
    </source>
</evidence>
<dbReference type="EMBL" id="AJWJ01000035">
    <property type="protein sequence ID" value="KAF2077217.1"/>
    <property type="molecule type" value="Genomic_DNA"/>
</dbReference>
<dbReference type="GO" id="GO:0015036">
    <property type="term" value="F:disulfide oxidoreductase activity"/>
    <property type="evidence" value="ECO:0007669"/>
    <property type="project" value="TreeGrafter"/>
</dbReference>
<evidence type="ECO:0000256" key="1">
    <source>
        <dbReference type="SAM" id="Phobius"/>
    </source>
</evidence>
<comment type="caution">
    <text evidence="3">The sequence shown here is derived from an EMBL/GenBank/DDBJ whole genome shotgun (WGS) entry which is preliminary data.</text>
</comment>
<keyword evidence="4" id="KW-1185">Reference proteome</keyword>
<proteinExistence type="predicted"/>
<keyword evidence="1" id="KW-0812">Transmembrane</keyword>
<dbReference type="Pfam" id="PF00085">
    <property type="entry name" value="Thioredoxin"/>
    <property type="match status" value="1"/>
</dbReference>
<dbReference type="PANTHER" id="PTHR15853">
    <property type="entry name" value="THIOREDOXIN-RELATED"/>
    <property type="match status" value="1"/>
</dbReference>
<reference evidence="3" key="1">
    <citation type="submission" date="2020-01" db="EMBL/GenBank/DDBJ databases">
        <title>Development of genomics and gene disruption for Polysphondylium violaceum indicates a role for the polyketide synthase stlB in stalk morphogenesis.</title>
        <authorList>
            <person name="Narita B."/>
            <person name="Kawabe Y."/>
            <person name="Kin K."/>
            <person name="Saito T."/>
            <person name="Gibbs R."/>
            <person name="Kuspa A."/>
            <person name="Muzny D."/>
            <person name="Queller D."/>
            <person name="Richards S."/>
            <person name="Strassman J."/>
            <person name="Sucgang R."/>
            <person name="Worley K."/>
            <person name="Schaap P."/>
        </authorList>
    </citation>
    <scope>NUCLEOTIDE SEQUENCE</scope>
    <source>
        <strain evidence="3">QSvi11</strain>
    </source>
</reference>
<keyword evidence="1" id="KW-1133">Transmembrane helix</keyword>
<name>A0A8J4Q316_9MYCE</name>
<feature type="transmembrane region" description="Helical" evidence="1">
    <location>
        <begin position="41"/>
        <end position="62"/>
    </location>
</feature>
<dbReference type="PANTHER" id="PTHR15853:SF0">
    <property type="entry name" value="THIOREDOXIN-RELATED TRANSMEMBRANE PROTEIN 2"/>
    <property type="match status" value="1"/>
</dbReference>
<feature type="transmembrane region" description="Helical" evidence="1">
    <location>
        <begin position="123"/>
        <end position="141"/>
    </location>
</feature>
<gene>
    <name evidence="3" type="ORF">CYY_001471</name>
</gene>
<feature type="domain" description="Thioredoxin" evidence="2">
    <location>
        <begin position="172"/>
        <end position="250"/>
    </location>
</feature>
<accession>A0A8J4Q316</accession>
<dbReference type="InterPro" id="IPR013766">
    <property type="entry name" value="Thioredoxin_domain"/>
</dbReference>
<keyword evidence="1" id="KW-0472">Membrane</keyword>
<evidence type="ECO:0000313" key="3">
    <source>
        <dbReference type="EMBL" id="KAF2077217.1"/>
    </source>
</evidence>
<dbReference type="InterPro" id="IPR036249">
    <property type="entry name" value="Thioredoxin-like_sf"/>
</dbReference>